<feature type="region of interest" description="Disordered" evidence="1">
    <location>
        <begin position="789"/>
        <end position="812"/>
    </location>
</feature>
<feature type="compositionally biased region" description="Low complexity" evidence="1">
    <location>
        <begin position="433"/>
        <end position="452"/>
    </location>
</feature>
<feature type="compositionally biased region" description="Low complexity" evidence="1">
    <location>
        <begin position="712"/>
        <end position="726"/>
    </location>
</feature>
<feature type="compositionally biased region" description="Low complexity" evidence="1">
    <location>
        <begin position="377"/>
        <end position="397"/>
    </location>
</feature>
<feature type="region of interest" description="Disordered" evidence="1">
    <location>
        <begin position="268"/>
        <end position="470"/>
    </location>
</feature>
<feature type="compositionally biased region" description="Polar residues" evidence="1">
    <location>
        <begin position="224"/>
        <end position="238"/>
    </location>
</feature>
<dbReference type="Proteomes" id="UP000033710">
    <property type="component" value="Unassembled WGS sequence"/>
</dbReference>
<dbReference type="AlphaFoldDB" id="A0A0F2MJH1"/>
<dbReference type="KEGG" id="ssck:SPSK_05945"/>
<reference evidence="2 3" key="2">
    <citation type="journal article" date="2015" name="Eukaryot. Cell">
        <title>Asexual propagation of a virulent clone complex in a human and feline outbreak of sporotrichosis.</title>
        <authorList>
            <person name="Teixeira Mde M."/>
            <person name="Rodrigues A.M."/>
            <person name="Tsui C.K."/>
            <person name="de Almeida L.G."/>
            <person name="Van Diepeningen A.D."/>
            <person name="van den Ende B.G."/>
            <person name="Fernandes G.F."/>
            <person name="Kano R."/>
            <person name="Hamelin R.C."/>
            <person name="Lopes-Bezerra L.M."/>
            <person name="Vasconcelos A.T."/>
            <person name="de Hoog S."/>
            <person name="de Camargo Z.P."/>
            <person name="Felipe M.S."/>
        </authorList>
    </citation>
    <scope>NUCLEOTIDE SEQUENCE [LARGE SCALE GENOMIC DNA]</scope>
    <source>
        <strain evidence="2 3">1099-18</strain>
    </source>
</reference>
<sequence length="868" mass="93294">MATAERRKSFSLFFGFSKEEPKTDPMTDSLPKVRRKLQKVTKQADSADMSTSSTNTSSTAVRAPAVGGVQTVKLPGDEYFLATKYNASRPPSSRDGRSKLAPRPSKEEEQARRESRTRSFFRSSSTSRVPSSSRSTSCTRTATFTTTSSTSSAIRPSATWGEGTNPAVATAAIDYQSGPAVESQALDNVQDAARAQVKAAQAAAHARAIQMMEEHERLSAQERAMQNRTQKSTPPSASRTKHISMLPPALAAQRDGIAEKPTALSYPMFHRPYSKSQPQNSISSKESDAWRISSTTANRPPYTSRKSMHSAVPAPIAIPRKANRTSPRSPIPSSAMSDSSSASMLSPTSDGSDHSSASLALTAATSFDQPHSNLPTSGNGSASSCALSSPSDSVSGSAPYPLGHRRNRSKFDFDHECSDSGSGSDSRRAVPELSYLSGSSSRGSKSTPDSPSLISSADESSAPCPKQRRKIKTPVYAVGQLESGACADEATGVATAITTEDVTRQVELSLLQSKSSIECIAEEYRALLASRNSQSTADDKSELNVDAMQRPVSAGRRNHNRNSNNRNNTSNFRSSVGCNSPMHTASMGTQRKFMLAPPAVTSTYKAETRDSSALIPTADFQDLPSRAAINSPTPPQPLPPLRTRSRMTGLSHMHNDNVSNAKYVCSDNNVNSNIYSKRKTPTPPTQPDRTDNLGLQLCVDLLTRELSSAVIRRSSPAAATSASQRAATRRHLQQNNSQDANGLHSSTVASPYTPLAPTPIPVDSTSSALQILVMIEAYERLRDQLRAEAQKTAKASKDNKDSKRGATSGCETGTDEMEAMFSLWIKALYRIHDSLTSDEKTGEDYEEDDNDELNNTSDSDYASAAAGR</sequence>
<feature type="region of interest" description="Disordered" evidence="1">
    <location>
        <begin position="214"/>
        <end position="242"/>
    </location>
</feature>
<dbReference type="GeneID" id="27667930"/>
<feature type="compositionally biased region" description="Polar residues" evidence="1">
    <location>
        <begin position="733"/>
        <end position="750"/>
    </location>
</feature>
<feature type="compositionally biased region" description="Low complexity" evidence="1">
    <location>
        <begin position="50"/>
        <end position="59"/>
    </location>
</feature>
<dbReference type="EMBL" id="AXCR01000001">
    <property type="protein sequence ID" value="KJR89853.1"/>
    <property type="molecule type" value="Genomic_DNA"/>
</dbReference>
<evidence type="ECO:0000313" key="2">
    <source>
        <dbReference type="EMBL" id="KJR89853.1"/>
    </source>
</evidence>
<feature type="compositionally biased region" description="Basic and acidic residues" evidence="1">
    <location>
        <begin position="409"/>
        <end position="418"/>
    </location>
</feature>
<dbReference type="VEuPathDB" id="FungiDB:SPSK_05945"/>
<comment type="caution">
    <text evidence="2">The sequence shown here is derived from an EMBL/GenBank/DDBJ whole genome shotgun (WGS) entry which is preliminary data.</text>
</comment>
<feature type="compositionally biased region" description="Low complexity" evidence="1">
    <location>
        <begin position="118"/>
        <end position="159"/>
    </location>
</feature>
<feature type="compositionally biased region" description="Basic and acidic residues" evidence="1">
    <location>
        <begin position="92"/>
        <end position="117"/>
    </location>
</feature>
<feature type="compositionally biased region" description="Polar residues" evidence="1">
    <location>
        <begin position="367"/>
        <end position="376"/>
    </location>
</feature>
<feature type="compositionally biased region" description="Low complexity" evidence="1">
    <location>
        <begin position="331"/>
        <end position="366"/>
    </location>
</feature>
<dbReference type="RefSeq" id="XP_016592529.1">
    <property type="nucleotide sequence ID" value="XM_016732653.1"/>
</dbReference>
<feature type="region of interest" description="Disordered" evidence="1">
    <location>
        <begin position="13"/>
        <end position="165"/>
    </location>
</feature>
<reference evidence="2 3" key="1">
    <citation type="journal article" date="2014" name="BMC Genomics">
        <title>Comparative genomics of the major fungal agents of human and animal Sporotrichosis: Sporothrix schenckii and Sporothrix brasiliensis.</title>
        <authorList>
            <person name="Teixeira M.M."/>
            <person name="de Almeida L.G."/>
            <person name="Kubitschek-Barreira P."/>
            <person name="Alves F.L."/>
            <person name="Kioshima E.S."/>
            <person name="Abadio A.K."/>
            <person name="Fernandes L."/>
            <person name="Derengowski L.S."/>
            <person name="Ferreira K.S."/>
            <person name="Souza R.C."/>
            <person name="Ruiz J.C."/>
            <person name="de Andrade N.C."/>
            <person name="Paes H.C."/>
            <person name="Nicola A.M."/>
            <person name="Albuquerque P."/>
            <person name="Gerber A.L."/>
            <person name="Martins V.P."/>
            <person name="Peconick L.D."/>
            <person name="Neto A.V."/>
            <person name="Chaucanez C.B."/>
            <person name="Silva P.A."/>
            <person name="Cunha O.L."/>
            <person name="de Oliveira F.F."/>
            <person name="dos Santos T.C."/>
            <person name="Barros A.L."/>
            <person name="Soares M.A."/>
            <person name="de Oliveira L.M."/>
            <person name="Marini M.M."/>
            <person name="Villalobos-Duno H."/>
            <person name="Cunha M.M."/>
            <person name="de Hoog S."/>
            <person name="da Silveira J.F."/>
            <person name="Henrissat B."/>
            <person name="Nino-Vega G.A."/>
            <person name="Cisalpino P.S."/>
            <person name="Mora-Montes H.M."/>
            <person name="Almeida S.R."/>
            <person name="Stajich J.E."/>
            <person name="Lopes-Bezerra L.M."/>
            <person name="Vasconcelos A.T."/>
            <person name="Felipe M.S."/>
        </authorList>
    </citation>
    <scope>NUCLEOTIDE SEQUENCE [LARGE SCALE GENOMIC DNA]</scope>
    <source>
        <strain evidence="2 3">1099-18</strain>
    </source>
</reference>
<dbReference type="OrthoDB" id="5232891at2759"/>
<protein>
    <submittedName>
        <fullName evidence="2">Uncharacterized protein</fullName>
    </submittedName>
</protein>
<name>A0A0F2MJH1_SPOSC</name>
<organism evidence="2 3">
    <name type="scientific">Sporothrix schenckii 1099-18</name>
    <dbReference type="NCBI Taxonomy" id="1397361"/>
    <lineage>
        <taxon>Eukaryota</taxon>
        <taxon>Fungi</taxon>
        <taxon>Dikarya</taxon>
        <taxon>Ascomycota</taxon>
        <taxon>Pezizomycotina</taxon>
        <taxon>Sordariomycetes</taxon>
        <taxon>Sordariomycetidae</taxon>
        <taxon>Ophiostomatales</taxon>
        <taxon>Ophiostomataceae</taxon>
        <taxon>Sporothrix</taxon>
    </lineage>
</organism>
<evidence type="ECO:0000313" key="3">
    <source>
        <dbReference type="Proteomes" id="UP000033710"/>
    </source>
</evidence>
<proteinExistence type="predicted"/>
<feature type="region of interest" description="Disordered" evidence="1">
    <location>
        <begin position="550"/>
        <end position="576"/>
    </location>
</feature>
<gene>
    <name evidence="2" type="ORF">SPSK_05945</name>
</gene>
<feature type="compositionally biased region" description="Polar residues" evidence="1">
    <location>
        <begin position="274"/>
        <end position="284"/>
    </location>
</feature>
<feature type="compositionally biased region" description="Low complexity" evidence="1">
    <location>
        <begin position="561"/>
        <end position="575"/>
    </location>
</feature>
<feature type="region of interest" description="Disordered" evidence="1">
    <location>
        <begin position="836"/>
        <end position="868"/>
    </location>
</feature>
<feature type="region of interest" description="Disordered" evidence="1">
    <location>
        <begin position="712"/>
        <end position="754"/>
    </location>
</feature>
<accession>A0A0F2MJH1</accession>
<feature type="compositionally biased region" description="Basic and acidic residues" evidence="1">
    <location>
        <begin position="789"/>
        <end position="804"/>
    </location>
</feature>
<evidence type="ECO:0000256" key="1">
    <source>
        <dbReference type="SAM" id="MobiDB-lite"/>
    </source>
</evidence>